<name>C6VXC2_DYAFD</name>
<dbReference type="RefSeq" id="WP_015811517.1">
    <property type="nucleotide sequence ID" value="NC_013037.1"/>
</dbReference>
<gene>
    <name evidence="1" type="ordered locus">Dfer_2042</name>
</gene>
<proteinExistence type="predicted"/>
<dbReference type="HOGENOM" id="CLU_1841961_0_0_10"/>
<keyword evidence="2" id="KW-1185">Reference proteome</keyword>
<dbReference type="AlphaFoldDB" id="C6VXC2"/>
<evidence type="ECO:0008006" key="3">
    <source>
        <dbReference type="Google" id="ProtNLM"/>
    </source>
</evidence>
<dbReference type="EMBL" id="CP001619">
    <property type="protein sequence ID" value="ACT93265.1"/>
    <property type="molecule type" value="Genomic_DNA"/>
</dbReference>
<dbReference type="PROSITE" id="PS51257">
    <property type="entry name" value="PROKAR_LIPOPROTEIN"/>
    <property type="match status" value="1"/>
</dbReference>
<dbReference type="KEGG" id="dfe:Dfer_2042"/>
<protein>
    <recommendedName>
        <fullName evidence="3">Lipoprotein</fullName>
    </recommendedName>
</protein>
<accession>C6VXC2</accession>
<evidence type="ECO:0000313" key="1">
    <source>
        <dbReference type="EMBL" id="ACT93265.1"/>
    </source>
</evidence>
<organism evidence="1 2">
    <name type="scientific">Dyadobacter fermentans (strain ATCC 700827 / DSM 18053 / CIP 107007 / KCTC 52180 / NS114)</name>
    <dbReference type="NCBI Taxonomy" id="471854"/>
    <lineage>
        <taxon>Bacteria</taxon>
        <taxon>Pseudomonadati</taxon>
        <taxon>Bacteroidota</taxon>
        <taxon>Cytophagia</taxon>
        <taxon>Cytophagales</taxon>
        <taxon>Spirosomataceae</taxon>
        <taxon>Dyadobacter</taxon>
    </lineage>
</organism>
<dbReference type="OrthoDB" id="965539at2"/>
<dbReference type="Proteomes" id="UP000002011">
    <property type="component" value="Chromosome"/>
</dbReference>
<reference evidence="1 2" key="1">
    <citation type="journal article" date="2009" name="Stand. Genomic Sci.">
        <title>Complete genome sequence of Dyadobacter fermentans type strain (NS114).</title>
        <authorList>
            <person name="Lang E."/>
            <person name="Lapidus A."/>
            <person name="Chertkov O."/>
            <person name="Brettin T."/>
            <person name="Detter J.C."/>
            <person name="Han C."/>
            <person name="Copeland A."/>
            <person name="Glavina Del Rio T."/>
            <person name="Nolan M."/>
            <person name="Chen F."/>
            <person name="Lucas S."/>
            <person name="Tice H."/>
            <person name="Cheng J.F."/>
            <person name="Land M."/>
            <person name="Hauser L."/>
            <person name="Chang Y.J."/>
            <person name="Jeffries C.D."/>
            <person name="Kopitz M."/>
            <person name="Bruce D."/>
            <person name="Goodwin L."/>
            <person name="Pitluck S."/>
            <person name="Ovchinnikova G."/>
            <person name="Pati A."/>
            <person name="Ivanova N."/>
            <person name="Mavrommatis K."/>
            <person name="Chen A."/>
            <person name="Palaniappan K."/>
            <person name="Chain P."/>
            <person name="Bristow J."/>
            <person name="Eisen J.A."/>
            <person name="Markowitz V."/>
            <person name="Hugenholtz P."/>
            <person name="Goker M."/>
            <person name="Rohde M."/>
            <person name="Kyrpides N.C."/>
            <person name="Klenk H.P."/>
        </authorList>
    </citation>
    <scope>NUCLEOTIDE SEQUENCE [LARGE SCALE GENOMIC DNA]</scope>
    <source>
        <strain evidence="2">ATCC 700827 / DSM 18053 / CIP 107007 / KCTC 52180 / NS114</strain>
    </source>
</reference>
<evidence type="ECO:0000313" key="2">
    <source>
        <dbReference type="Proteomes" id="UP000002011"/>
    </source>
</evidence>
<sequence>MTIKFPILILLTSVLILSGCDRKKEPVAEPVVPEFNILPATLHPLGGVIESFSIHIERIGNIPIEEYGVTYAFLESPTAQNPLGNGKNVVFTQPMKEGDIQQTIKLGFPSNTHFLIYGAYVKAKDGRVFRSTEQFDLNY</sequence>